<dbReference type="AlphaFoldDB" id="A0A2T4PY17"/>
<evidence type="ECO:0000313" key="3">
    <source>
        <dbReference type="Proteomes" id="UP000240717"/>
    </source>
</evidence>
<evidence type="ECO:0000256" key="1">
    <source>
        <dbReference type="SAM" id="SignalP"/>
    </source>
</evidence>
<dbReference type="NCBIfam" id="TIGR01653">
    <property type="entry name" value="lactococcin_972"/>
    <property type="match status" value="1"/>
</dbReference>
<feature type="chain" id="PRO_5015675289" evidence="1">
    <location>
        <begin position="27"/>
        <end position="95"/>
    </location>
</feature>
<sequence>MKNKVLGLSLYLSLALGISTVTYATAYEYAHGGTWIHGVGSKYVWSYYYHSSKGHGSTAIGKYESYSGYTRPGIKAKASATKTFWGINKAYYNVY</sequence>
<dbReference type="EMBL" id="PZEV01000048">
    <property type="protein sequence ID" value="PTI49823.1"/>
    <property type="molecule type" value="Genomic_DNA"/>
</dbReference>
<dbReference type="RefSeq" id="WP_107532612.1">
    <property type="nucleotide sequence ID" value="NZ_PZEV01000048.1"/>
</dbReference>
<accession>A0A2T4PY17</accession>
<feature type="signal peptide" evidence="1">
    <location>
        <begin position="1"/>
        <end position="26"/>
    </location>
</feature>
<dbReference type="InterPro" id="IPR006540">
    <property type="entry name" value="Lactococcin_972"/>
</dbReference>
<dbReference type="Pfam" id="PF09683">
    <property type="entry name" value="Lactococcin_972"/>
    <property type="match status" value="1"/>
</dbReference>
<keyword evidence="1" id="KW-0732">Signal</keyword>
<dbReference type="Gene3D" id="2.60.40.2850">
    <property type="match status" value="1"/>
</dbReference>
<proteinExistence type="predicted"/>
<name>A0A2T4PY17_STAWA</name>
<evidence type="ECO:0000313" key="2">
    <source>
        <dbReference type="EMBL" id="PTI49823.1"/>
    </source>
</evidence>
<comment type="caution">
    <text evidence="2">The sequence shown here is derived from an EMBL/GenBank/DDBJ whole genome shotgun (WGS) entry which is preliminary data.</text>
</comment>
<gene>
    <name evidence="2" type="ORF">BU085_11145</name>
</gene>
<protein>
    <submittedName>
        <fullName evidence="2">Lactococcin 972 family bacteriocin</fullName>
    </submittedName>
</protein>
<dbReference type="Proteomes" id="UP000240717">
    <property type="component" value="Unassembled WGS sequence"/>
</dbReference>
<organism evidence="2 3">
    <name type="scientific">Staphylococcus warneri</name>
    <dbReference type="NCBI Taxonomy" id="1292"/>
    <lineage>
        <taxon>Bacteria</taxon>
        <taxon>Bacillati</taxon>
        <taxon>Bacillota</taxon>
        <taxon>Bacilli</taxon>
        <taxon>Bacillales</taxon>
        <taxon>Staphylococcaceae</taxon>
        <taxon>Staphylococcus</taxon>
    </lineage>
</organism>
<reference evidence="2 3" key="1">
    <citation type="journal article" date="2016" name="Front. Microbiol.">
        <title>Comprehensive Phylogenetic Analysis of Bovine Non-aureus Staphylococci Species Based on Whole-Genome Sequencing.</title>
        <authorList>
            <person name="Naushad S."/>
            <person name="Barkema H.W."/>
            <person name="Luby C."/>
            <person name="Condas L.A."/>
            <person name="Nobrega D.B."/>
            <person name="Carson D.A."/>
            <person name="De Buck J."/>
        </authorList>
    </citation>
    <scope>NUCLEOTIDE SEQUENCE [LARGE SCALE GENOMIC DNA]</scope>
    <source>
        <strain evidence="2 3">SNUC 2993</strain>
    </source>
</reference>